<proteinExistence type="predicted"/>
<organism evidence="2 3">
    <name type="scientific">Aphanomyces astaci</name>
    <name type="common">Crayfish plague agent</name>
    <dbReference type="NCBI Taxonomy" id="112090"/>
    <lineage>
        <taxon>Eukaryota</taxon>
        <taxon>Sar</taxon>
        <taxon>Stramenopiles</taxon>
        <taxon>Oomycota</taxon>
        <taxon>Saprolegniomycetes</taxon>
        <taxon>Saprolegniales</taxon>
        <taxon>Verrucalvaceae</taxon>
        <taxon>Aphanomyces</taxon>
    </lineage>
</organism>
<gene>
    <name evidence="2" type="ORF">AaE_015303</name>
</gene>
<sequence length="459" mass="52367">RTLQKLHTRLRSRYTQELANINTRLKTAIDAHTHGSLDDIGLEQARSVHHTETQQLLQHKSDANFDFHSTNTETSSSHFFRRPVTKLYHIPINRIELPTGEVSDNPMDIHLGFEEHWGTIMGDPTHHTPTAPPCVEAQRAFLQTNVTRKLDASQQEYMDSDVTPHELSAAIKHMAPHKSPGPDGFPAAFFQIAPDHFAICLAAVFQERLRKGIMLPYQRNAAVTLLFKAGKRARPGNYRPIALIPVEVKVLSKALACRLSSVLGNLIHPSQTGFVKGRSIQDHIHFVRDLQHWCTDRDEHCFAAFLDFQKAFDRVNWSYLWATMTNMNFGPKYIQWVQLLYTSPTAQLILNGQLSNLLYPTRGVRQGDPLSAQLFVLSVEPLGEALRQATGYGIQLKVFGVYYRGLTNCNDSTIFSQFTFDSNWSTRAIRYYRYCTVQQYVQYCTVPYLSIQCWNGTRL</sequence>
<reference evidence="2 3" key="1">
    <citation type="submission" date="2019-06" db="EMBL/GenBank/DDBJ databases">
        <title>Genomics analysis of Aphanomyces spp. identifies a new class of oomycete effector associated with host adaptation.</title>
        <authorList>
            <person name="Gaulin E."/>
        </authorList>
    </citation>
    <scope>NUCLEOTIDE SEQUENCE [LARGE SCALE GENOMIC DNA]</scope>
    <source>
        <strain evidence="2 3">E</strain>
    </source>
</reference>
<comment type="caution">
    <text evidence="2">The sequence shown here is derived from an EMBL/GenBank/DDBJ whole genome shotgun (WGS) entry which is preliminary data.</text>
</comment>
<dbReference type="VEuPathDB" id="FungiDB:H257_16163"/>
<dbReference type="InterPro" id="IPR043502">
    <property type="entry name" value="DNA/RNA_pol_sf"/>
</dbReference>
<feature type="domain" description="Reverse transcriptase" evidence="1">
    <location>
        <begin position="233"/>
        <end position="394"/>
    </location>
</feature>
<dbReference type="Proteomes" id="UP000469452">
    <property type="component" value="Unassembled WGS sequence"/>
</dbReference>
<dbReference type="EMBL" id="VJMI01020688">
    <property type="protein sequence ID" value="KAF0703587.1"/>
    <property type="molecule type" value="Genomic_DNA"/>
</dbReference>
<protein>
    <recommendedName>
        <fullName evidence="1">Reverse transcriptase domain-containing protein</fullName>
    </recommendedName>
</protein>
<accession>A0A6A4Z018</accession>
<feature type="non-terminal residue" evidence="2">
    <location>
        <position position="1"/>
    </location>
</feature>
<dbReference type="AlphaFoldDB" id="A0A6A4Z018"/>
<dbReference type="Pfam" id="PF00078">
    <property type="entry name" value="RVT_1"/>
    <property type="match status" value="1"/>
</dbReference>
<dbReference type="CDD" id="cd01650">
    <property type="entry name" value="RT_nLTR_like"/>
    <property type="match status" value="1"/>
</dbReference>
<evidence type="ECO:0000259" key="1">
    <source>
        <dbReference type="Pfam" id="PF00078"/>
    </source>
</evidence>
<name>A0A6A4Z018_APHAT</name>
<dbReference type="SUPFAM" id="SSF56672">
    <property type="entry name" value="DNA/RNA polymerases"/>
    <property type="match status" value="1"/>
</dbReference>
<evidence type="ECO:0000313" key="3">
    <source>
        <dbReference type="Proteomes" id="UP000469452"/>
    </source>
</evidence>
<dbReference type="PANTHER" id="PTHR19446">
    <property type="entry name" value="REVERSE TRANSCRIPTASES"/>
    <property type="match status" value="1"/>
</dbReference>
<dbReference type="InterPro" id="IPR000477">
    <property type="entry name" value="RT_dom"/>
</dbReference>
<evidence type="ECO:0000313" key="2">
    <source>
        <dbReference type="EMBL" id="KAF0703587.1"/>
    </source>
</evidence>